<name>A0AAD4S5H9_9MAGN</name>
<keyword evidence="3" id="KW-1185">Reference proteome</keyword>
<evidence type="ECO:0000313" key="3">
    <source>
        <dbReference type="Proteomes" id="UP001202328"/>
    </source>
</evidence>
<organism evidence="2 3">
    <name type="scientific">Papaver atlanticum</name>
    <dbReference type="NCBI Taxonomy" id="357466"/>
    <lineage>
        <taxon>Eukaryota</taxon>
        <taxon>Viridiplantae</taxon>
        <taxon>Streptophyta</taxon>
        <taxon>Embryophyta</taxon>
        <taxon>Tracheophyta</taxon>
        <taxon>Spermatophyta</taxon>
        <taxon>Magnoliopsida</taxon>
        <taxon>Ranunculales</taxon>
        <taxon>Papaveraceae</taxon>
        <taxon>Papaveroideae</taxon>
        <taxon>Papaver</taxon>
    </lineage>
</organism>
<reference evidence="2" key="1">
    <citation type="submission" date="2022-04" db="EMBL/GenBank/DDBJ databases">
        <title>A functionally conserved STORR gene fusion in Papaver species that diverged 16.8 million years ago.</title>
        <authorList>
            <person name="Catania T."/>
        </authorList>
    </citation>
    <scope>NUCLEOTIDE SEQUENCE</scope>
    <source>
        <strain evidence="2">S-188037</strain>
    </source>
</reference>
<accession>A0AAD4S5H9</accession>
<feature type="region of interest" description="Disordered" evidence="1">
    <location>
        <begin position="58"/>
        <end position="141"/>
    </location>
</feature>
<protein>
    <submittedName>
        <fullName evidence="2">Uncharacterized protein</fullName>
    </submittedName>
</protein>
<feature type="compositionally biased region" description="Basic and acidic residues" evidence="1">
    <location>
        <begin position="78"/>
        <end position="88"/>
    </location>
</feature>
<dbReference type="Proteomes" id="UP001202328">
    <property type="component" value="Unassembled WGS sequence"/>
</dbReference>
<comment type="caution">
    <text evidence="2">The sequence shown here is derived from an EMBL/GenBank/DDBJ whole genome shotgun (WGS) entry which is preliminary data.</text>
</comment>
<gene>
    <name evidence="2" type="ORF">MKW98_031333</name>
</gene>
<feature type="region of interest" description="Disordered" evidence="1">
    <location>
        <begin position="1"/>
        <end position="30"/>
    </location>
</feature>
<proteinExistence type="predicted"/>
<evidence type="ECO:0000256" key="1">
    <source>
        <dbReference type="SAM" id="MobiDB-lite"/>
    </source>
</evidence>
<sequence length="141" mass="16210">NPDRVKNKRRNKLTTIDHTPTPRGDKHLGVDYRGIHKNEKKKNQFEIRLREPPVIESGVDLEGAKPNDQEIEEVGVEINREGKEKQIVEEESNDEEEEENSNESDDEEDEANNEEDEEEEANDEEGDEEANGEEGEQNKGK</sequence>
<feature type="compositionally biased region" description="Acidic residues" evidence="1">
    <location>
        <begin position="89"/>
        <end position="135"/>
    </location>
</feature>
<feature type="compositionally biased region" description="Basic residues" evidence="1">
    <location>
        <begin position="1"/>
        <end position="12"/>
    </location>
</feature>
<evidence type="ECO:0000313" key="2">
    <source>
        <dbReference type="EMBL" id="KAI3863741.1"/>
    </source>
</evidence>
<dbReference type="AlphaFoldDB" id="A0AAD4S5H9"/>
<dbReference type="EMBL" id="JAJJMB010014022">
    <property type="protein sequence ID" value="KAI3863741.1"/>
    <property type="molecule type" value="Genomic_DNA"/>
</dbReference>
<feature type="non-terminal residue" evidence="2">
    <location>
        <position position="1"/>
    </location>
</feature>